<accession>A0ABV2KQ14</accession>
<organism evidence="1 2">
    <name type="scientific">Aquamicrobium ahrensii</name>
    <dbReference type="NCBI Taxonomy" id="469551"/>
    <lineage>
        <taxon>Bacteria</taxon>
        <taxon>Pseudomonadati</taxon>
        <taxon>Pseudomonadota</taxon>
        <taxon>Alphaproteobacteria</taxon>
        <taxon>Hyphomicrobiales</taxon>
        <taxon>Phyllobacteriaceae</taxon>
        <taxon>Aquamicrobium</taxon>
    </lineage>
</organism>
<sequence>MEPHYINPQNLQHRSDTVVFNGVAYVSGVVPSDNSLPVGQQTQQALAQIDQRLAEAGTNRSRLLSATIWMQDVNRNVGEFNEAWNAWLAPGRQPARACVQAVLQGGAMLEISVVAALP</sequence>
<dbReference type="InterPro" id="IPR006175">
    <property type="entry name" value="YjgF/YER057c/UK114"/>
</dbReference>
<reference evidence="1 2" key="1">
    <citation type="submission" date="2024-06" db="EMBL/GenBank/DDBJ databases">
        <title>Genomic Encyclopedia of Type Strains, Phase IV (KMG-IV): sequencing the most valuable type-strain genomes for metagenomic binning, comparative biology and taxonomic classification.</title>
        <authorList>
            <person name="Goeker M."/>
        </authorList>
    </citation>
    <scope>NUCLEOTIDE SEQUENCE [LARGE SCALE GENOMIC DNA]</scope>
    <source>
        <strain evidence="1 2">DSM 19730</strain>
    </source>
</reference>
<dbReference type="Pfam" id="PF01042">
    <property type="entry name" value="Ribonuc_L-PSP"/>
    <property type="match status" value="1"/>
</dbReference>
<name>A0ABV2KQ14_9HYPH</name>
<dbReference type="CDD" id="cd06150">
    <property type="entry name" value="YjgF_YER057c_UK114_like_2"/>
    <property type="match status" value="1"/>
</dbReference>
<gene>
    <name evidence="1" type="ORF">ABID44_003525</name>
</gene>
<dbReference type="SUPFAM" id="SSF55298">
    <property type="entry name" value="YjgF-like"/>
    <property type="match status" value="1"/>
</dbReference>
<proteinExistence type="predicted"/>
<dbReference type="InterPro" id="IPR035709">
    <property type="entry name" value="YoaB-like"/>
</dbReference>
<evidence type="ECO:0000313" key="1">
    <source>
        <dbReference type="EMBL" id="MET3663170.1"/>
    </source>
</evidence>
<protein>
    <submittedName>
        <fullName evidence="1">Enamine deaminase RidA (YjgF/YER057c/UK114 family)</fullName>
    </submittedName>
</protein>
<dbReference type="Proteomes" id="UP001549143">
    <property type="component" value="Unassembled WGS sequence"/>
</dbReference>
<evidence type="ECO:0000313" key="2">
    <source>
        <dbReference type="Proteomes" id="UP001549143"/>
    </source>
</evidence>
<dbReference type="RefSeq" id="WP_354152974.1">
    <property type="nucleotide sequence ID" value="NZ_JBEPMN010000020.1"/>
</dbReference>
<dbReference type="PANTHER" id="PTHR47328">
    <property type="match status" value="1"/>
</dbReference>
<dbReference type="InterPro" id="IPR035959">
    <property type="entry name" value="RutC-like_sf"/>
</dbReference>
<dbReference type="EMBL" id="JBEPMN010000020">
    <property type="protein sequence ID" value="MET3663170.1"/>
    <property type="molecule type" value="Genomic_DNA"/>
</dbReference>
<dbReference type="Gene3D" id="3.30.1330.40">
    <property type="entry name" value="RutC-like"/>
    <property type="match status" value="1"/>
</dbReference>
<dbReference type="PANTHER" id="PTHR47328:SF1">
    <property type="entry name" value="RUTC FAMILY PROTEIN YOAB"/>
    <property type="match status" value="1"/>
</dbReference>
<keyword evidence="2" id="KW-1185">Reference proteome</keyword>
<comment type="caution">
    <text evidence="1">The sequence shown here is derived from an EMBL/GenBank/DDBJ whole genome shotgun (WGS) entry which is preliminary data.</text>
</comment>